<sequence>MKVSYPHTTMRPPIRRVSMNTASPLATAMVRGKLHRLGTRRLTVWPIGTRGRTNRSAVTRAVTNTVITGLTIGLTIVSWCFPTRGRMNDSAILGGGKGDELTSMDMGSPYETIVYKEAAGYQLRLLVCRPDEWSAADARSAVVWIHGGGWRGGRPEMLLRHCRLFAARGAVTFSVEYRLMTNEGHDVESGKAHGVETCIEDCRSAMRFIRLHAAELGINPNRIAVVGDSAGGHLALSLATIDCYDAPGEDTSVTAMANAVVNCNGIVDFTGRWKAAVPVVDVEKVGGDPVRAWMIRHEQAKALSPLNHVSAGQPPMLIMQGLLDVTVVPEEAVRFYEAYTEAGNEAELVLYPHLAHAFVLFDYKTEEKEVLKVIARIDQFLTRYDYLPAPVL</sequence>
<evidence type="ECO:0000256" key="1">
    <source>
        <dbReference type="ARBA" id="ARBA00022801"/>
    </source>
</evidence>
<dbReference type="InterPro" id="IPR029058">
    <property type="entry name" value="AB_hydrolase_fold"/>
</dbReference>
<dbReference type="Proteomes" id="UP000653578">
    <property type="component" value="Unassembled WGS sequence"/>
</dbReference>
<dbReference type="Gene3D" id="3.40.50.1820">
    <property type="entry name" value="alpha/beta hydrolase"/>
    <property type="match status" value="1"/>
</dbReference>
<accession>A0ABX1X3F7</accession>
<reference evidence="3 4" key="1">
    <citation type="submission" date="2019-10" db="EMBL/GenBank/DDBJ databases">
        <title>Description of Paenibacillus humi sp. nov.</title>
        <authorList>
            <person name="Carlier A."/>
            <person name="Qi S."/>
        </authorList>
    </citation>
    <scope>NUCLEOTIDE SEQUENCE [LARGE SCALE GENOMIC DNA]</scope>
    <source>
        <strain evidence="3 4">LMG 31461</strain>
    </source>
</reference>
<organism evidence="3 4">
    <name type="scientific">Paenibacillus plantarum</name>
    <dbReference type="NCBI Taxonomy" id="2654975"/>
    <lineage>
        <taxon>Bacteria</taxon>
        <taxon>Bacillati</taxon>
        <taxon>Bacillota</taxon>
        <taxon>Bacilli</taxon>
        <taxon>Bacillales</taxon>
        <taxon>Paenibacillaceae</taxon>
        <taxon>Paenibacillus</taxon>
    </lineage>
</organism>
<dbReference type="InterPro" id="IPR050300">
    <property type="entry name" value="GDXG_lipolytic_enzyme"/>
</dbReference>
<comment type="caution">
    <text evidence="3">The sequence shown here is derived from an EMBL/GenBank/DDBJ whole genome shotgun (WGS) entry which is preliminary data.</text>
</comment>
<gene>
    <name evidence="3" type="ORF">GC096_01860</name>
</gene>
<dbReference type="GO" id="GO:0016787">
    <property type="term" value="F:hydrolase activity"/>
    <property type="evidence" value="ECO:0007669"/>
    <property type="project" value="UniProtKB-KW"/>
</dbReference>
<protein>
    <submittedName>
        <fullName evidence="3">Alpha/beta hydrolase fold domain-containing protein</fullName>
    </submittedName>
</protein>
<name>A0ABX1X3F7_9BACL</name>
<keyword evidence="1 3" id="KW-0378">Hydrolase</keyword>
<evidence type="ECO:0000259" key="2">
    <source>
        <dbReference type="Pfam" id="PF20434"/>
    </source>
</evidence>
<keyword evidence="4" id="KW-1185">Reference proteome</keyword>
<evidence type="ECO:0000313" key="4">
    <source>
        <dbReference type="Proteomes" id="UP000653578"/>
    </source>
</evidence>
<feature type="domain" description="BD-FAE-like" evidence="2">
    <location>
        <begin position="139"/>
        <end position="337"/>
    </location>
</feature>
<dbReference type="Pfam" id="PF20434">
    <property type="entry name" value="BD-FAE"/>
    <property type="match status" value="1"/>
</dbReference>
<evidence type="ECO:0000313" key="3">
    <source>
        <dbReference type="EMBL" id="NOU62792.1"/>
    </source>
</evidence>
<dbReference type="EMBL" id="WHNY01000005">
    <property type="protein sequence ID" value="NOU62792.1"/>
    <property type="molecule type" value="Genomic_DNA"/>
</dbReference>
<dbReference type="SUPFAM" id="SSF53474">
    <property type="entry name" value="alpha/beta-Hydrolases"/>
    <property type="match status" value="1"/>
</dbReference>
<dbReference type="PANTHER" id="PTHR48081">
    <property type="entry name" value="AB HYDROLASE SUPERFAMILY PROTEIN C4A8.06C"/>
    <property type="match status" value="1"/>
</dbReference>
<dbReference type="InterPro" id="IPR049492">
    <property type="entry name" value="BD-FAE-like_dom"/>
</dbReference>
<proteinExistence type="predicted"/>